<dbReference type="InterPro" id="IPR014352">
    <property type="entry name" value="FERM/acyl-CoA-bd_prot_sf"/>
</dbReference>
<feature type="compositionally biased region" description="Polar residues" evidence="2">
    <location>
        <begin position="143"/>
        <end position="155"/>
    </location>
</feature>
<dbReference type="Gene3D" id="1.20.80.10">
    <property type="match status" value="1"/>
</dbReference>
<dbReference type="AlphaFoldDB" id="A0A8H6F970"/>
<dbReference type="PANTHER" id="PTHR23310">
    <property type="entry name" value="ACYL-COA-BINDING PROTEIN, ACBP"/>
    <property type="match status" value="1"/>
</dbReference>
<dbReference type="PROSITE" id="PS51228">
    <property type="entry name" value="ACB_2"/>
    <property type="match status" value="1"/>
</dbReference>
<dbReference type="Proteomes" id="UP000593566">
    <property type="component" value="Unassembled WGS sequence"/>
</dbReference>
<name>A0A8H6F970_9LECA</name>
<feature type="domain" description="ACB" evidence="4">
    <location>
        <begin position="5"/>
        <end position="112"/>
    </location>
</feature>
<evidence type="ECO:0000256" key="3">
    <source>
        <dbReference type="SAM" id="Phobius"/>
    </source>
</evidence>
<evidence type="ECO:0000259" key="4">
    <source>
        <dbReference type="PROSITE" id="PS51228"/>
    </source>
</evidence>
<keyword evidence="3" id="KW-1133">Transmembrane helix</keyword>
<dbReference type="SUPFAM" id="SSF47027">
    <property type="entry name" value="Acyl-CoA binding protein"/>
    <property type="match status" value="1"/>
</dbReference>
<proteinExistence type="predicted"/>
<evidence type="ECO:0000313" key="5">
    <source>
        <dbReference type="EMBL" id="KAF6219830.1"/>
    </source>
</evidence>
<dbReference type="EMBL" id="JACCJB010000018">
    <property type="protein sequence ID" value="KAF6219830.1"/>
    <property type="molecule type" value="Genomic_DNA"/>
</dbReference>
<dbReference type="GO" id="GO:0000062">
    <property type="term" value="F:fatty-acyl-CoA binding"/>
    <property type="evidence" value="ECO:0007669"/>
    <property type="project" value="InterPro"/>
</dbReference>
<evidence type="ECO:0000256" key="1">
    <source>
        <dbReference type="ARBA" id="ARBA00023121"/>
    </source>
</evidence>
<dbReference type="RefSeq" id="XP_037149265.1">
    <property type="nucleotide sequence ID" value="XM_037294577.1"/>
</dbReference>
<evidence type="ECO:0000256" key="2">
    <source>
        <dbReference type="SAM" id="MobiDB-lite"/>
    </source>
</evidence>
<dbReference type="GeneID" id="59332066"/>
<reference evidence="5 6" key="1">
    <citation type="journal article" date="2020" name="Genomics">
        <title>Complete, high-quality genomes from long-read metagenomic sequencing of two wolf lichen thalli reveals enigmatic genome architecture.</title>
        <authorList>
            <person name="McKenzie S.K."/>
            <person name="Walston R.F."/>
            <person name="Allen J.L."/>
        </authorList>
    </citation>
    <scope>NUCLEOTIDE SEQUENCE [LARGE SCALE GENOMIC DNA]</scope>
    <source>
        <strain evidence="5">WasteWater1</strain>
    </source>
</reference>
<accession>A0A8H6F970</accession>
<dbReference type="InterPro" id="IPR035984">
    <property type="entry name" value="Acyl-CoA-binding_sf"/>
</dbReference>
<organism evidence="5 6">
    <name type="scientific">Letharia lupina</name>
    <dbReference type="NCBI Taxonomy" id="560253"/>
    <lineage>
        <taxon>Eukaryota</taxon>
        <taxon>Fungi</taxon>
        <taxon>Dikarya</taxon>
        <taxon>Ascomycota</taxon>
        <taxon>Pezizomycotina</taxon>
        <taxon>Lecanoromycetes</taxon>
        <taxon>OSLEUM clade</taxon>
        <taxon>Lecanoromycetidae</taxon>
        <taxon>Lecanorales</taxon>
        <taxon>Lecanorineae</taxon>
        <taxon>Parmeliaceae</taxon>
        <taxon>Letharia</taxon>
    </lineage>
</organism>
<keyword evidence="3" id="KW-0472">Membrane</keyword>
<dbReference type="InterPro" id="IPR000582">
    <property type="entry name" value="Acyl-CoA-binding_protein"/>
</dbReference>
<feature type="compositionally biased region" description="Gly residues" evidence="2">
    <location>
        <begin position="163"/>
        <end position="177"/>
    </location>
</feature>
<evidence type="ECO:0000313" key="6">
    <source>
        <dbReference type="Proteomes" id="UP000593566"/>
    </source>
</evidence>
<comment type="caution">
    <text evidence="5">The sequence shown here is derived from an EMBL/GenBank/DDBJ whole genome shotgun (WGS) entry which is preliminary data.</text>
</comment>
<keyword evidence="3" id="KW-0812">Transmembrane</keyword>
<feature type="compositionally biased region" description="Acidic residues" evidence="2">
    <location>
        <begin position="186"/>
        <end position="198"/>
    </location>
</feature>
<feature type="region of interest" description="Disordered" evidence="2">
    <location>
        <begin position="134"/>
        <end position="205"/>
    </location>
</feature>
<dbReference type="GO" id="GO:0006631">
    <property type="term" value="P:fatty acid metabolic process"/>
    <property type="evidence" value="ECO:0007669"/>
    <property type="project" value="TreeGrafter"/>
</dbReference>
<protein>
    <recommendedName>
        <fullName evidence="4">ACB domain-containing protein</fullName>
    </recommendedName>
</protein>
<gene>
    <name evidence="5" type="ORF">HO133_003655</name>
</gene>
<dbReference type="Pfam" id="PF00887">
    <property type="entry name" value="ACBP"/>
    <property type="match status" value="1"/>
</dbReference>
<dbReference type="PANTHER" id="PTHR23310:SF133">
    <property type="entry name" value="COA BINDING PROTEIN, PUTATIVE (AFU_ORTHOLOGUE AFUA_1G12300)-RELATED"/>
    <property type="match status" value="1"/>
</dbReference>
<sequence length="332" mass="37317">MSDSVDRVFVHALNTVKRIPRTGSARPPPADRLKLYGLYKQSTEGDVEGISRRPESNDPESLAEQQKWYNEFATIGMRLGRDAWSDQHSLSRTEAKRRYIATLIETMHKYATTTTEARELVAELEFVWDQIKSNSASSSSSSPGRLTRSQGQQMLPSYPSIGGRSGSGRAAEGGGEGLRILRPVSDGEEEHDEGEESEETRGGPFDDEEAAMAVAGQSQDLDVRNRKWRKKIEQALVKMTTEVAALREQIEAKTIGDGRRRNGLWAWMTWLVWVTVRHLVVDLALLGLLVAWARRKGDRRVEQGLDLLLQYLRHRTRKTGLPALLQIPAQRA</sequence>
<keyword evidence="1" id="KW-0446">Lipid-binding</keyword>
<feature type="transmembrane region" description="Helical" evidence="3">
    <location>
        <begin position="264"/>
        <end position="293"/>
    </location>
</feature>
<keyword evidence="6" id="KW-1185">Reference proteome</keyword>